<dbReference type="Pfam" id="PF00076">
    <property type="entry name" value="RRM_1"/>
    <property type="match status" value="1"/>
</dbReference>
<evidence type="ECO:0000259" key="5">
    <source>
        <dbReference type="PROSITE" id="PS50102"/>
    </source>
</evidence>
<comment type="caution">
    <text evidence="6">The sequence shown here is derived from an EMBL/GenBank/DDBJ whole genome shotgun (WGS) entry which is preliminary data.</text>
</comment>
<feature type="domain" description="RRM" evidence="5">
    <location>
        <begin position="47"/>
        <end position="125"/>
    </location>
</feature>
<keyword evidence="7" id="KW-1185">Reference proteome</keyword>
<dbReference type="Gene3D" id="3.30.70.330">
    <property type="match status" value="1"/>
</dbReference>
<dbReference type="InterPro" id="IPR035979">
    <property type="entry name" value="RBD_domain_sf"/>
</dbReference>
<dbReference type="PROSITE" id="PS50102">
    <property type="entry name" value="RRM"/>
    <property type="match status" value="1"/>
</dbReference>
<evidence type="ECO:0000256" key="4">
    <source>
        <dbReference type="PROSITE-ProRule" id="PRU00176"/>
    </source>
</evidence>
<keyword evidence="3" id="KW-0539">Nucleus</keyword>
<dbReference type="SMART" id="SM00360">
    <property type="entry name" value="RRM"/>
    <property type="match status" value="1"/>
</dbReference>
<gene>
    <name evidence="6" type="ORF">QE152_g37669</name>
</gene>
<evidence type="ECO:0000313" key="7">
    <source>
        <dbReference type="Proteomes" id="UP001458880"/>
    </source>
</evidence>
<evidence type="ECO:0000256" key="2">
    <source>
        <dbReference type="ARBA" id="ARBA00022884"/>
    </source>
</evidence>
<evidence type="ECO:0000313" key="6">
    <source>
        <dbReference type="EMBL" id="KAK9685800.1"/>
    </source>
</evidence>
<dbReference type="Proteomes" id="UP001458880">
    <property type="component" value="Unassembled WGS sequence"/>
</dbReference>
<protein>
    <submittedName>
        <fullName evidence="6">RNA recognition motif</fullName>
    </submittedName>
</protein>
<dbReference type="AlphaFoldDB" id="A0AAW1I904"/>
<dbReference type="InterPro" id="IPR000504">
    <property type="entry name" value="RRM_dom"/>
</dbReference>
<dbReference type="GO" id="GO:0003723">
    <property type="term" value="F:RNA binding"/>
    <property type="evidence" value="ECO:0007669"/>
    <property type="project" value="UniProtKB-UniRule"/>
</dbReference>
<dbReference type="EMBL" id="JASPKY010000749">
    <property type="protein sequence ID" value="KAK9685800.1"/>
    <property type="molecule type" value="Genomic_DNA"/>
</dbReference>
<comment type="subcellular location">
    <subcellularLocation>
        <location evidence="1">Nucleus</location>
        <location evidence="1">Nucleolus</location>
    </subcellularLocation>
</comment>
<dbReference type="PANTHER" id="PTHR46754">
    <property type="entry name" value="MKI67 FHA DOMAIN-INTERACTING NUCLEOLAR PHOSPHOPROTEIN"/>
    <property type="match status" value="1"/>
</dbReference>
<dbReference type="GO" id="GO:0005730">
    <property type="term" value="C:nucleolus"/>
    <property type="evidence" value="ECO:0007669"/>
    <property type="project" value="UniProtKB-SubCell"/>
</dbReference>
<accession>A0AAW1I904</accession>
<evidence type="ECO:0000256" key="1">
    <source>
        <dbReference type="ARBA" id="ARBA00004604"/>
    </source>
</evidence>
<dbReference type="InterPro" id="IPR012677">
    <property type="entry name" value="Nucleotide-bd_a/b_plait_sf"/>
</dbReference>
<name>A0AAW1I904_POPJA</name>
<keyword evidence="2 4" id="KW-0694">RNA-binding</keyword>
<reference evidence="6 7" key="1">
    <citation type="journal article" date="2024" name="BMC Genomics">
        <title>De novo assembly and annotation of Popillia japonica's genome with initial clues to its potential as an invasive pest.</title>
        <authorList>
            <person name="Cucini C."/>
            <person name="Boschi S."/>
            <person name="Funari R."/>
            <person name="Cardaioli E."/>
            <person name="Iannotti N."/>
            <person name="Marturano G."/>
            <person name="Paoli F."/>
            <person name="Bruttini M."/>
            <person name="Carapelli A."/>
            <person name="Frati F."/>
            <person name="Nardi F."/>
        </authorList>
    </citation>
    <scope>NUCLEOTIDE SEQUENCE [LARGE SCALE GENOMIC DNA]</scope>
    <source>
        <strain evidence="6">DMR45628</strain>
    </source>
</reference>
<evidence type="ECO:0000256" key="3">
    <source>
        <dbReference type="ARBA" id="ARBA00023242"/>
    </source>
</evidence>
<proteinExistence type="predicted"/>
<dbReference type="CDD" id="cd12307">
    <property type="entry name" value="RRM_NIFK_like"/>
    <property type="match status" value="1"/>
</dbReference>
<organism evidence="6 7">
    <name type="scientific">Popillia japonica</name>
    <name type="common">Japanese beetle</name>
    <dbReference type="NCBI Taxonomy" id="7064"/>
    <lineage>
        <taxon>Eukaryota</taxon>
        <taxon>Metazoa</taxon>
        <taxon>Ecdysozoa</taxon>
        <taxon>Arthropoda</taxon>
        <taxon>Hexapoda</taxon>
        <taxon>Insecta</taxon>
        <taxon>Pterygota</taxon>
        <taxon>Neoptera</taxon>
        <taxon>Endopterygota</taxon>
        <taxon>Coleoptera</taxon>
        <taxon>Polyphaga</taxon>
        <taxon>Scarabaeiformia</taxon>
        <taxon>Scarabaeidae</taxon>
        <taxon>Rutelinae</taxon>
        <taxon>Popillia</taxon>
    </lineage>
</organism>
<dbReference type="SUPFAM" id="SSF54928">
    <property type="entry name" value="RNA-binding domain, RBD"/>
    <property type="match status" value="1"/>
</dbReference>
<sequence length="288" mass="33444">MSENVALQKSKQNSFTKQVKNMKRQVSKGFLQVQENLRPRKHKTQLGLIYIGHLPHGFYEEEMREYFKQFGVVTNVRVCRSKRTGKSKGYGFVQFLHPEVAQVAAETMDNYLFFNRRLVCKYIPPEKQQNSIFTKATWSIQNYPLKRSRKLHITKRNLSDKDIAVNTKKTLKKIRMKLNKLTELGIQHTLKPCNVPDDMQHLLEGSNIEKLNGVNNKNGLKKKTQRTKISKNLDPNSIKIVKKNHTKKITLPTPSFMQNDRLKRLAAAELLKGHLVNRVVKIKNKIKA</sequence>